<organism evidence="2 3">
    <name type="scientific">Ensete ventricosum</name>
    <name type="common">Abyssinian banana</name>
    <name type="synonym">Musa ensete</name>
    <dbReference type="NCBI Taxonomy" id="4639"/>
    <lineage>
        <taxon>Eukaryota</taxon>
        <taxon>Viridiplantae</taxon>
        <taxon>Streptophyta</taxon>
        <taxon>Embryophyta</taxon>
        <taxon>Tracheophyta</taxon>
        <taxon>Spermatophyta</taxon>
        <taxon>Magnoliopsida</taxon>
        <taxon>Liliopsida</taxon>
        <taxon>Zingiberales</taxon>
        <taxon>Musaceae</taxon>
        <taxon>Ensete</taxon>
    </lineage>
</organism>
<name>A0A426XYA7_ENSVE</name>
<evidence type="ECO:0000256" key="1">
    <source>
        <dbReference type="SAM" id="MobiDB-lite"/>
    </source>
</evidence>
<protein>
    <submittedName>
        <fullName evidence="2">Uncharacterized protein</fullName>
    </submittedName>
</protein>
<gene>
    <name evidence="2" type="ORF">B296_00026221</name>
</gene>
<comment type="caution">
    <text evidence="2">The sequence shown here is derived from an EMBL/GenBank/DDBJ whole genome shotgun (WGS) entry which is preliminary data.</text>
</comment>
<dbReference type="Proteomes" id="UP000287651">
    <property type="component" value="Unassembled WGS sequence"/>
</dbReference>
<proteinExistence type="predicted"/>
<dbReference type="AlphaFoldDB" id="A0A426XYA7"/>
<feature type="region of interest" description="Disordered" evidence="1">
    <location>
        <begin position="1"/>
        <end position="80"/>
    </location>
</feature>
<reference evidence="2 3" key="1">
    <citation type="journal article" date="2014" name="Agronomy (Basel)">
        <title>A Draft Genome Sequence for Ensete ventricosum, the Drought-Tolerant Tree Against Hunger.</title>
        <authorList>
            <person name="Harrison J."/>
            <person name="Moore K.A."/>
            <person name="Paszkiewicz K."/>
            <person name="Jones T."/>
            <person name="Grant M."/>
            <person name="Ambacheew D."/>
            <person name="Muzemil S."/>
            <person name="Studholme D.J."/>
        </authorList>
    </citation>
    <scope>NUCLEOTIDE SEQUENCE [LARGE SCALE GENOMIC DNA]</scope>
</reference>
<accession>A0A426XYA7</accession>
<dbReference type="EMBL" id="AMZH03016427">
    <property type="protein sequence ID" value="RRT44503.1"/>
    <property type="molecule type" value="Genomic_DNA"/>
</dbReference>
<evidence type="ECO:0000313" key="2">
    <source>
        <dbReference type="EMBL" id="RRT44503.1"/>
    </source>
</evidence>
<sequence>MAVATFRPSMVTKPFAGRRSRRDLVPGMGITRAGDLPGAVALRSRPRPGFAEIHASGAEDRSGETAPPLSPLPHPTRHDP</sequence>
<evidence type="ECO:0000313" key="3">
    <source>
        <dbReference type="Proteomes" id="UP000287651"/>
    </source>
</evidence>